<name>A0ABP9DAA8_9BACT</name>
<keyword evidence="5" id="KW-0418">Kinase</keyword>
<evidence type="ECO:0000256" key="3">
    <source>
        <dbReference type="ARBA" id="ARBA00022553"/>
    </source>
</evidence>
<dbReference type="SUPFAM" id="SSF55874">
    <property type="entry name" value="ATPase domain of HSP90 chaperone/DNA topoisomerase II/histidine kinase"/>
    <property type="match status" value="1"/>
</dbReference>
<dbReference type="InterPro" id="IPR004358">
    <property type="entry name" value="Sig_transdc_His_kin-like_C"/>
</dbReference>
<dbReference type="Gene3D" id="1.10.287.130">
    <property type="match status" value="1"/>
</dbReference>
<feature type="transmembrane region" description="Helical" evidence="6">
    <location>
        <begin position="12"/>
        <end position="31"/>
    </location>
</feature>
<evidence type="ECO:0000256" key="6">
    <source>
        <dbReference type="SAM" id="Phobius"/>
    </source>
</evidence>
<accession>A0ABP9DAA8</accession>
<dbReference type="PRINTS" id="PR00344">
    <property type="entry name" value="BCTRLSENSOR"/>
</dbReference>
<proteinExistence type="predicted"/>
<keyword evidence="6" id="KW-1133">Transmembrane helix</keyword>
<keyword evidence="3" id="KW-0597">Phosphoprotein</keyword>
<dbReference type="InterPro" id="IPR003661">
    <property type="entry name" value="HisK_dim/P_dom"/>
</dbReference>
<organism evidence="8 9">
    <name type="scientific">Algivirga pacifica</name>
    <dbReference type="NCBI Taxonomy" id="1162670"/>
    <lineage>
        <taxon>Bacteria</taxon>
        <taxon>Pseudomonadati</taxon>
        <taxon>Bacteroidota</taxon>
        <taxon>Cytophagia</taxon>
        <taxon>Cytophagales</taxon>
        <taxon>Flammeovirgaceae</taxon>
        <taxon>Algivirga</taxon>
    </lineage>
</organism>
<keyword evidence="6" id="KW-0472">Membrane</keyword>
<dbReference type="InterPro" id="IPR036097">
    <property type="entry name" value="HisK_dim/P_sf"/>
</dbReference>
<gene>
    <name evidence="8" type="ORF">GCM10023331_12690</name>
</gene>
<sequence length="290" mass="33776">MIKFDEATSESICLTNDIMLFLVFFLLFYLFDKESKYHIYQNEVKTELLEDKNQELEHFAYLASHDLNEPLRTVKSFVEIINDEYYDTGDKELNIYFQFIYDAIDRMQAMIRGLLEYSKLGENKTFEKLDIQEVVNEIEVDLSDLLKTKQVDFQMSNLPVVTCLPIIKQVFQNLIVNGIKFQEEGSIPQIQITHQEHPTCWEFCVEDNGIGIQEDVKGRIFRMFDKLHLKSDYEGHGIGLAFCKKIVETHNGRIWVESTLNEGSRFSFTIPKVKVDKGVEVPKLIVQSSS</sequence>
<reference evidence="9" key="1">
    <citation type="journal article" date="2019" name="Int. J. Syst. Evol. Microbiol.">
        <title>The Global Catalogue of Microorganisms (GCM) 10K type strain sequencing project: providing services to taxonomists for standard genome sequencing and annotation.</title>
        <authorList>
            <consortium name="The Broad Institute Genomics Platform"/>
            <consortium name="The Broad Institute Genome Sequencing Center for Infectious Disease"/>
            <person name="Wu L."/>
            <person name="Ma J."/>
        </authorList>
    </citation>
    <scope>NUCLEOTIDE SEQUENCE [LARGE SCALE GENOMIC DNA]</scope>
    <source>
        <strain evidence="9">JCM 18326</strain>
    </source>
</reference>
<dbReference type="EC" id="2.7.13.3" evidence="2"/>
<dbReference type="InterPro" id="IPR005467">
    <property type="entry name" value="His_kinase_dom"/>
</dbReference>
<dbReference type="SUPFAM" id="SSF47384">
    <property type="entry name" value="Homodimeric domain of signal transducing histidine kinase"/>
    <property type="match status" value="1"/>
</dbReference>
<dbReference type="Proteomes" id="UP001500298">
    <property type="component" value="Unassembled WGS sequence"/>
</dbReference>
<dbReference type="Gene3D" id="3.30.565.10">
    <property type="entry name" value="Histidine kinase-like ATPase, C-terminal domain"/>
    <property type="match status" value="1"/>
</dbReference>
<dbReference type="CDD" id="cd00082">
    <property type="entry name" value="HisKA"/>
    <property type="match status" value="1"/>
</dbReference>
<evidence type="ECO:0000256" key="2">
    <source>
        <dbReference type="ARBA" id="ARBA00012438"/>
    </source>
</evidence>
<dbReference type="InterPro" id="IPR052162">
    <property type="entry name" value="Sensor_kinase/Photoreceptor"/>
</dbReference>
<feature type="domain" description="Histidine kinase" evidence="7">
    <location>
        <begin position="62"/>
        <end position="274"/>
    </location>
</feature>
<dbReference type="PROSITE" id="PS50109">
    <property type="entry name" value="HIS_KIN"/>
    <property type="match status" value="1"/>
</dbReference>
<keyword evidence="4" id="KW-0808">Transferase</keyword>
<comment type="catalytic activity">
    <reaction evidence="1">
        <text>ATP + protein L-histidine = ADP + protein N-phospho-L-histidine.</text>
        <dbReference type="EC" id="2.7.13.3"/>
    </reaction>
</comment>
<evidence type="ECO:0000256" key="4">
    <source>
        <dbReference type="ARBA" id="ARBA00022679"/>
    </source>
</evidence>
<dbReference type="EMBL" id="BAABJX010000020">
    <property type="protein sequence ID" value="GAA4828995.1"/>
    <property type="molecule type" value="Genomic_DNA"/>
</dbReference>
<dbReference type="PANTHER" id="PTHR43304:SF1">
    <property type="entry name" value="PAC DOMAIN-CONTAINING PROTEIN"/>
    <property type="match status" value="1"/>
</dbReference>
<evidence type="ECO:0000313" key="9">
    <source>
        <dbReference type="Proteomes" id="UP001500298"/>
    </source>
</evidence>
<dbReference type="Pfam" id="PF02518">
    <property type="entry name" value="HATPase_c"/>
    <property type="match status" value="1"/>
</dbReference>
<evidence type="ECO:0000256" key="5">
    <source>
        <dbReference type="ARBA" id="ARBA00022777"/>
    </source>
</evidence>
<evidence type="ECO:0000259" key="7">
    <source>
        <dbReference type="PROSITE" id="PS50109"/>
    </source>
</evidence>
<keyword evidence="6" id="KW-0812">Transmembrane</keyword>
<dbReference type="InterPro" id="IPR036890">
    <property type="entry name" value="HATPase_C_sf"/>
</dbReference>
<dbReference type="SMART" id="SM00388">
    <property type="entry name" value="HisKA"/>
    <property type="match status" value="1"/>
</dbReference>
<evidence type="ECO:0000256" key="1">
    <source>
        <dbReference type="ARBA" id="ARBA00000085"/>
    </source>
</evidence>
<dbReference type="InterPro" id="IPR003594">
    <property type="entry name" value="HATPase_dom"/>
</dbReference>
<evidence type="ECO:0000313" key="8">
    <source>
        <dbReference type="EMBL" id="GAA4828995.1"/>
    </source>
</evidence>
<protein>
    <recommendedName>
        <fullName evidence="2">histidine kinase</fullName>
        <ecNumber evidence="2">2.7.13.3</ecNumber>
    </recommendedName>
</protein>
<dbReference type="Pfam" id="PF00512">
    <property type="entry name" value="HisKA"/>
    <property type="match status" value="1"/>
</dbReference>
<comment type="caution">
    <text evidence="8">The sequence shown here is derived from an EMBL/GenBank/DDBJ whole genome shotgun (WGS) entry which is preliminary data.</text>
</comment>
<keyword evidence="9" id="KW-1185">Reference proteome</keyword>
<dbReference type="PANTHER" id="PTHR43304">
    <property type="entry name" value="PHYTOCHROME-LIKE PROTEIN CPH1"/>
    <property type="match status" value="1"/>
</dbReference>
<dbReference type="SMART" id="SM00387">
    <property type="entry name" value="HATPase_c"/>
    <property type="match status" value="1"/>
</dbReference>